<dbReference type="InterPro" id="IPR007083">
    <property type="entry name" value="RNA_pol_Rpb1_4"/>
</dbReference>
<dbReference type="Gene3D" id="1.10.132.30">
    <property type="match status" value="1"/>
</dbReference>
<keyword evidence="8" id="KW-0460">Magnesium</keyword>
<evidence type="ECO:0000256" key="8">
    <source>
        <dbReference type="ARBA" id="ARBA00022842"/>
    </source>
</evidence>
<dbReference type="RefSeq" id="XP_052905211.1">
    <property type="nucleotide sequence ID" value="XM_053048451.1"/>
</dbReference>
<dbReference type="PANTHER" id="PTHR19376:SF11">
    <property type="entry name" value="DNA-DIRECTED RNA POLYMERASE I SUBUNIT RPA1"/>
    <property type="match status" value="1"/>
</dbReference>
<dbReference type="GO" id="GO:0003899">
    <property type="term" value="F:DNA-directed RNA polymerase activity"/>
    <property type="evidence" value="ECO:0007669"/>
    <property type="project" value="UniProtKB-EC"/>
</dbReference>
<dbReference type="HOGENOM" id="CLU_000487_2_4_1"/>
<comment type="similarity">
    <text evidence="2 12">Belongs to the RNA polymerase beta' chain family.</text>
</comment>
<comment type="caution">
    <text evidence="15">The sequence shown here is derived from an EMBL/GenBank/DDBJ whole genome shotgun (WGS) entry which is preliminary data.</text>
</comment>
<dbReference type="Gene3D" id="3.30.1490.180">
    <property type="entry name" value="RNA polymerase ii"/>
    <property type="match status" value="1"/>
</dbReference>
<dbReference type="GeneID" id="77675780"/>
<keyword evidence="6" id="KW-0479">Metal-binding</keyword>
<dbReference type="InterPro" id="IPR038120">
    <property type="entry name" value="Rpb1_funnel_sf"/>
</dbReference>
<dbReference type="GO" id="GO:0046872">
    <property type="term" value="F:metal ion binding"/>
    <property type="evidence" value="ECO:0007669"/>
    <property type="project" value="UniProtKB-KW"/>
</dbReference>
<proteinExistence type="inferred from homology"/>
<dbReference type="Gene3D" id="4.10.860.120">
    <property type="entry name" value="RNA polymerase II, clamp domain"/>
    <property type="match status" value="1"/>
</dbReference>
<evidence type="ECO:0000313" key="15">
    <source>
        <dbReference type="EMBL" id="KFG26656.1"/>
    </source>
</evidence>
<feature type="compositionally biased region" description="Acidic residues" evidence="13">
    <location>
        <begin position="1215"/>
        <end position="1229"/>
    </location>
</feature>
<reference evidence="15 16" key="1">
    <citation type="journal article" date="2014" name="Genome Announc.">
        <title>Genome Sequence of the Microsporidian Species Nematocida sp1 Strain ERTm6 (ATCC PRA-372).</title>
        <authorList>
            <person name="Bakowski M.A."/>
            <person name="Priest M."/>
            <person name="Young S."/>
            <person name="Cuomo C.A."/>
            <person name="Troemel E.R."/>
        </authorList>
    </citation>
    <scope>NUCLEOTIDE SEQUENCE [LARGE SCALE GENOMIC DNA]</scope>
    <source>
        <strain evidence="15 16">ERTm6</strain>
    </source>
</reference>
<keyword evidence="5 12" id="KW-0548">Nucleotidyltransferase</keyword>
<sequence length="1439" mass="158270">MNKERPLLFRAQRMHLHMLTPQEIKNQSVLKIVDSEIYDDLGHAIVGGLYDQRLGSSDISEACGTCRQRGNACPGHFGHIDLPLPVYNPMTCDTLARLIRQTCLGCFRFRMGKDEAAGAAAQMHLARCGHEIQASKAGELLRRKKYDKIQELLTETLKNTPSTDLPENTTHNLRTRFLSTPQRACLWCGESEKKITLSSMRISVEREHRPKEGVPVSRGELLLPVEAIQIIQKLTQNEEAVLSELFSGMYQKLQGANFLIPMFFIEAVAVTSNQSRPASRLPTDAIVPSLKTGIYQNIIRIAMDLFNLQDKSSKAITSSYIRLQDAVGELFSSRESDKAKAFGVRQIIEKKDGLFRKHIMGKRVNYIARSVISPDPAIAVHEVGLPVEFAKKLTVPEGVSPVNIEALRKAVENGPVYPGAEFVEDATGKMISLEHITPEKREHIARQLLTAASFNAHASTDADVHVQGPLQPLSSLSIRRVWRHMRTGDYVLVNRQPSLHRVSMMGHRVRILPRERTIRLHYVNCNSYNADFDGDEMNVHCPQNIVAQVEAEEICATDKCFISATNGAPVRGHVQDHVVMGTLFLQRCIFLPRDEYAQMLVTALEEIQQHRRWVLEKPAILRPARLYTGAQCVTGVMQNLRMDISLAARTKLGDDFILRNGTVISGALDKSQIGTASYGLIHAVHERYGGRAANSLLTALGRLFNRALIVRGHSCTMDDLVVRPEAEKQRRVQIEEGLVAGSTVSCSYMGSNMTYLQDTARAAGRGEVSAEKKDLDAEMRASTSDCASQVLETAGSGLSVQGLRNNMRAMVISGAKGSLVNLGQIVAMLGQQELEGLRVPLMPTGRTLPTFCPLEPTPRAHGFISQRFLTGVHPEEFYFHCMAGREGLIDTAVKTSRSGYLQRCLIKHLEGLRVEVDGSVRDATGSVIQMVYGEDGVHPEKAAYLHKHEFFAENPSQKRQNTGIKDSGSLQSAGNASAAGLTAGDLYNARSVPGRVSEKYLASINAAKAVEKGTEWKRYAQASVDPGEAVGILAAQSVGEPSTQMTLNTFHLAGVGGKNVTLGMPRLKEIVMHATKKIKTPVITVQAHRPPTPEEERALTISGRRSVLSLLTDISVDEQVFMHNGDLVRQLNIVATPVPGAVLAVETAIRRDFFSKFSRSMLAFLKSLSHQEITETAREIKEDVAQMKEGDTDEEESSESESESEVSADASEKSGEEDEMAPAEVSEEGCADHVREPSCTSDGEKVYVTLHASVAYRTLYLPRIESILGAMYIETGVSYENCSYGEGQYVVQQGGLHSLFDRVGSESLLCDLANVETARSNSIWETYNVLGVEAARSAIIREIAAVFDVYGIGVDYRHLSLIADYMTHTGTIIPFSRGAFSTVGVPMQKISFETAYTFMRDAIVDGSMDNLLNPSSCLAVGKMPVIGTNLTQIGYAIEQ</sequence>
<dbReference type="Pfam" id="PF04998">
    <property type="entry name" value="RNA_pol_Rpb1_5"/>
    <property type="match status" value="1"/>
</dbReference>
<feature type="region of interest" description="Disordered" evidence="13">
    <location>
        <begin position="1185"/>
        <end position="1239"/>
    </location>
</feature>
<dbReference type="Pfam" id="PF04997">
    <property type="entry name" value="RNA_pol_Rpb1_1"/>
    <property type="match status" value="1"/>
</dbReference>
<comment type="catalytic activity">
    <reaction evidence="11 12">
        <text>RNA(n) + a ribonucleoside 5'-triphosphate = RNA(n+1) + diphosphate</text>
        <dbReference type="Rhea" id="RHEA:21248"/>
        <dbReference type="Rhea" id="RHEA-COMP:14527"/>
        <dbReference type="Rhea" id="RHEA-COMP:17342"/>
        <dbReference type="ChEBI" id="CHEBI:33019"/>
        <dbReference type="ChEBI" id="CHEBI:61557"/>
        <dbReference type="ChEBI" id="CHEBI:140395"/>
        <dbReference type="EC" id="2.7.7.6"/>
    </reaction>
</comment>
<evidence type="ECO:0000256" key="3">
    <source>
        <dbReference type="ARBA" id="ARBA00022478"/>
    </source>
</evidence>
<organism evidence="15 16">
    <name type="scientific">Nematocida ausubeli (strain ATCC PRA-371 / ERTm2)</name>
    <name type="common">Nematode killer fungus</name>
    <dbReference type="NCBI Taxonomy" id="1913371"/>
    <lineage>
        <taxon>Eukaryota</taxon>
        <taxon>Fungi</taxon>
        <taxon>Fungi incertae sedis</taxon>
        <taxon>Microsporidia</taxon>
        <taxon>Nematocida</taxon>
    </lineage>
</organism>
<dbReference type="Pfam" id="PF04983">
    <property type="entry name" value="RNA_pol_Rpb1_3"/>
    <property type="match status" value="1"/>
</dbReference>
<evidence type="ECO:0000256" key="10">
    <source>
        <dbReference type="ARBA" id="ARBA00023242"/>
    </source>
</evidence>
<dbReference type="InterPro" id="IPR045867">
    <property type="entry name" value="DNA-dir_RpoC_beta_prime"/>
</dbReference>
<dbReference type="Proteomes" id="UP000054524">
    <property type="component" value="Unassembled WGS sequence"/>
</dbReference>
<evidence type="ECO:0000256" key="5">
    <source>
        <dbReference type="ARBA" id="ARBA00022695"/>
    </source>
</evidence>
<evidence type="ECO:0000256" key="6">
    <source>
        <dbReference type="ARBA" id="ARBA00022723"/>
    </source>
</evidence>
<evidence type="ECO:0000256" key="9">
    <source>
        <dbReference type="ARBA" id="ARBA00023163"/>
    </source>
</evidence>
<dbReference type="CDD" id="cd01435">
    <property type="entry name" value="RNAP_I_RPA1_N"/>
    <property type="match status" value="1"/>
</dbReference>
<evidence type="ECO:0000256" key="2">
    <source>
        <dbReference type="ARBA" id="ARBA00006460"/>
    </source>
</evidence>
<comment type="subcellular location">
    <subcellularLocation>
        <location evidence="1">Nucleus</location>
    </subcellularLocation>
</comment>
<dbReference type="Gene3D" id="6.10.250.2940">
    <property type="match status" value="1"/>
</dbReference>
<dbReference type="InterPro" id="IPR044893">
    <property type="entry name" value="RNA_pol_Rpb1_clamp_domain"/>
</dbReference>
<keyword evidence="4 12" id="KW-0808">Transferase</keyword>
<dbReference type="Gene3D" id="1.10.274.100">
    <property type="entry name" value="RNA polymerase Rpb1, domain 3"/>
    <property type="match status" value="1"/>
</dbReference>
<dbReference type="EC" id="2.7.7.6" evidence="12"/>
<dbReference type="Gene3D" id="6.20.50.80">
    <property type="match status" value="1"/>
</dbReference>
<dbReference type="PANTHER" id="PTHR19376">
    <property type="entry name" value="DNA-DIRECTED RNA POLYMERASE"/>
    <property type="match status" value="1"/>
</dbReference>
<keyword evidence="3 12" id="KW-0240">DNA-directed RNA polymerase</keyword>
<dbReference type="GO" id="GO:0006351">
    <property type="term" value="P:DNA-templated transcription"/>
    <property type="evidence" value="ECO:0007669"/>
    <property type="project" value="InterPro"/>
</dbReference>
<evidence type="ECO:0000256" key="11">
    <source>
        <dbReference type="ARBA" id="ARBA00048552"/>
    </source>
</evidence>
<dbReference type="InterPro" id="IPR000722">
    <property type="entry name" value="RNA_pol_asu"/>
</dbReference>
<dbReference type="GO" id="GO:0005736">
    <property type="term" value="C:RNA polymerase I complex"/>
    <property type="evidence" value="ECO:0007669"/>
    <property type="project" value="UniProtKB-ARBA"/>
</dbReference>
<gene>
    <name evidence="15" type="ORF">NESG_00807</name>
</gene>
<keyword evidence="9 12" id="KW-0804">Transcription</keyword>
<comment type="function">
    <text evidence="12">DNA-dependent RNA polymerase catalyzes the transcription of DNA into RNA using the four ribonucleoside triphosphates as substrates.</text>
</comment>
<protein>
    <recommendedName>
        <fullName evidence="12">DNA-directed RNA polymerase subunit</fullName>
        <ecNumber evidence="12">2.7.7.6</ecNumber>
    </recommendedName>
</protein>
<dbReference type="CDD" id="cd02735">
    <property type="entry name" value="RNAP_I_Rpa1_C"/>
    <property type="match status" value="1"/>
</dbReference>
<keyword evidence="7" id="KW-0862">Zinc</keyword>
<name>A0A086J3D8_NEMA1</name>
<dbReference type="Pfam" id="PF00623">
    <property type="entry name" value="RNA_pol_Rpb1_2"/>
    <property type="match status" value="1"/>
</dbReference>
<evidence type="ECO:0000313" key="16">
    <source>
        <dbReference type="Proteomes" id="UP000054524"/>
    </source>
</evidence>
<dbReference type="FunFam" id="2.40.40.20:FF:000019">
    <property type="entry name" value="DNA-directed RNA polymerase II subunit RPB1"/>
    <property type="match status" value="1"/>
</dbReference>
<dbReference type="Pfam" id="PF05000">
    <property type="entry name" value="RNA_pol_Rpb1_4"/>
    <property type="match status" value="1"/>
</dbReference>
<keyword evidence="16" id="KW-1185">Reference proteome</keyword>
<evidence type="ECO:0000256" key="4">
    <source>
        <dbReference type="ARBA" id="ARBA00022679"/>
    </source>
</evidence>
<evidence type="ECO:0000256" key="1">
    <source>
        <dbReference type="ARBA" id="ARBA00004123"/>
    </source>
</evidence>
<feature type="compositionally biased region" description="Acidic residues" evidence="13">
    <location>
        <begin position="1191"/>
        <end position="1206"/>
    </location>
</feature>
<keyword evidence="10" id="KW-0539">Nucleus</keyword>
<dbReference type="InterPro" id="IPR015699">
    <property type="entry name" value="DNA-dir_RNA_pol1_lsu_N"/>
</dbReference>
<evidence type="ECO:0000256" key="13">
    <source>
        <dbReference type="SAM" id="MobiDB-lite"/>
    </source>
</evidence>
<feature type="domain" description="RNA polymerase N-terminal" evidence="14">
    <location>
        <begin position="261"/>
        <end position="585"/>
    </location>
</feature>
<dbReference type="InterPro" id="IPR007081">
    <property type="entry name" value="RNA_pol_Rpb1_5"/>
</dbReference>
<evidence type="ECO:0000256" key="12">
    <source>
        <dbReference type="RuleBase" id="RU004279"/>
    </source>
</evidence>
<dbReference type="InterPro" id="IPR007080">
    <property type="entry name" value="RNA_pol_Rpb1_1"/>
</dbReference>
<dbReference type="Gene3D" id="2.40.40.20">
    <property type="match status" value="1"/>
</dbReference>
<accession>A0A086J3D8</accession>
<dbReference type="InterPro" id="IPR007066">
    <property type="entry name" value="RNA_pol_Rpb1_3"/>
</dbReference>
<evidence type="ECO:0000259" key="14">
    <source>
        <dbReference type="SMART" id="SM00663"/>
    </source>
</evidence>
<dbReference type="InterPro" id="IPR047107">
    <property type="entry name" value="DNA-dir_RNA_pol1_lsu_C"/>
</dbReference>
<dbReference type="SMART" id="SM00663">
    <property type="entry name" value="RPOLA_N"/>
    <property type="match status" value="1"/>
</dbReference>
<evidence type="ECO:0000256" key="7">
    <source>
        <dbReference type="ARBA" id="ARBA00022833"/>
    </source>
</evidence>
<dbReference type="GO" id="GO:0003677">
    <property type="term" value="F:DNA binding"/>
    <property type="evidence" value="ECO:0007669"/>
    <property type="project" value="InterPro"/>
</dbReference>
<dbReference type="InterPro" id="IPR042102">
    <property type="entry name" value="RNA_pol_Rpb1_3_sf"/>
</dbReference>
<dbReference type="InterPro" id="IPR006592">
    <property type="entry name" value="RNA_pol_N"/>
</dbReference>
<dbReference type="EMBL" id="AKIJ01000002">
    <property type="protein sequence ID" value="KFG26656.1"/>
    <property type="molecule type" value="Genomic_DNA"/>
</dbReference>
<dbReference type="SUPFAM" id="SSF64484">
    <property type="entry name" value="beta and beta-prime subunits of DNA dependent RNA-polymerase"/>
    <property type="match status" value="1"/>
</dbReference>